<evidence type="ECO:0000256" key="5">
    <source>
        <dbReference type="ARBA" id="ARBA00030200"/>
    </source>
</evidence>
<dbReference type="Proteomes" id="UP000199073">
    <property type="component" value="Unassembled WGS sequence"/>
</dbReference>
<dbReference type="PANTHER" id="PTHR30328">
    <property type="entry name" value="TRANSCRIPTIONAL REPRESSOR"/>
    <property type="match status" value="1"/>
</dbReference>
<keyword evidence="9" id="KW-1185">Reference proteome</keyword>
<dbReference type="Gene3D" id="1.10.357.10">
    <property type="entry name" value="Tetracycline Repressor, domain 2"/>
    <property type="match status" value="1"/>
</dbReference>
<accession>A0A1H0SCQ6</accession>
<evidence type="ECO:0000259" key="7">
    <source>
        <dbReference type="PROSITE" id="PS50977"/>
    </source>
</evidence>
<dbReference type="InterPro" id="IPR036271">
    <property type="entry name" value="Tet_transcr_reg_TetR-rel_C_sf"/>
</dbReference>
<comment type="function">
    <text evidence="1">Represses transcription of the icaADBC operon necessary for biofilm production.</text>
</comment>
<dbReference type="InterPro" id="IPR050109">
    <property type="entry name" value="HTH-type_TetR-like_transc_reg"/>
</dbReference>
<dbReference type="PRINTS" id="PR00455">
    <property type="entry name" value="HTHTETR"/>
</dbReference>
<evidence type="ECO:0000256" key="1">
    <source>
        <dbReference type="ARBA" id="ARBA00002291"/>
    </source>
</evidence>
<dbReference type="InterPro" id="IPR001647">
    <property type="entry name" value="HTH_TetR"/>
</dbReference>
<dbReference type="Pfam" id="PF00440">
    <property type="entry name" value="TetR_N"/>
    <property type="match status" value="1"/>
</dbReference>
<proteinExistence type="predicted"/>
<reference evidence="8 9" key="1">
    <citation type="submission" date="2016-10" db="EMBL/GenBank/DDBJ databases">
        <authorList>
            <person name="de Groot N.N."/>
        </authorList>
    </citation>
    <scope>NUCLEOTIDE SEQUENCE [LARGE SCALE GENOMIC DNA]</scope>
    <source>
        <strain evidence="8 9">DSM 12130</strain>
    </source>
</reference>
<evidence type="ECO:0000313" key="8">
    <source>
        <dbReference type="EMBL" id="SDP39591.1"/>
    </source>
</evidence>
<keyword evidence="4 6" id="KW-0238">DNA-binding</keyword>
<feature type="DNA-binding region" description="H-T-H motif" evidence="6">
    <location>
        <begin position="31"/>
        <end position="50"/>
    </location>
</feature>
<dbReference type="AlphaFoldDB" id="A0A1H0SCQ6"/>
<dbReference type="SUPFAM" id="SSF46689">
    <property type="entry name" value="Homeodomain-like"/>
    <property type="match status" value="1"/>
</dbReference>
<dbReference type="SUPFAM" id="SSF48498">
    <property type="entry name" value="Tetracyclin repressor-like, C-terminal domain"/>
    <property type="match status" value="1"/>
</dbReference>
<dbReference type="InterPro" id="IPR009057">
    <property type="entry name" value="Homeodomain-like_sf"/>
</dbReference>
<dbReference type="GO" id="GO:0003677">
    <property type="term" value="F:DNA binding"/>
    <property type="evidence" value="ECO:0007669"/>
    <property type="project" value="UniProtKB-UniRule"/>
</dbReference>
<dbReference type="InterPro" id="IPR041646">
    <property type="entry name" value="IcaR_C"/>
</dbReference>
<evidence type="ECO:0000256" key="4">
    <source>
        <dbReference type="ARBA" id="ARBA00023125"/>
    </source>
</evidence>
<dbReference type="RefSeq" id="WP_092223567.1">
    <property type="nucleotide sequence ID" value="NZ_FNJI01000018.1"/>
</dbReference>
<comment type="subunit">
    <text evidence="2">Homodimer.</text>
</comment>
<evidence type="ECO:0000313" key="9">
    <source>
        <dbReference type="Proteomes" id="UP000199073"/>
    </source>
</evidence>
<dbReference type="PANTHER" id="PTHR30328:SF54">
    <property type="entry name" value="HTH-TYPE TRANSCRIPTIONAL REPRESSOR SCO4008"/>
    <property type="match status" value="1"/>
</dbReference>
<sequence>MGRKSKSHIRKPEILRHTYKVVEEEGFVGTTITKIASRMGVNSGLLIHYFKNKDELILALVDYLLETSIESYHKLLNGQMTPAQRLKTLIDIFFEPNGKSPTRGKVYWSCYAMGLRNEKVWKRIQKLNQKFIEFAISEMELYEKAGLIKVEDKDLAAITAFTIIEGFGYVRYTLGDVQKLDQLSRIMKKQAMEALGVIDIK</sequence>
<dbReference type="EMBL" id="FNJI01000018">
    <property type="protein sequence ID" value="SDP39591.1"/>
    <property type="molecule type" value="Genomic_DNA"/>
</dbReference>
<evidence type="ECO:0000256" key="6">
    <source>
        <dbReference type="PROSITE-ProRule" id="PRU00335"/>
    </source>
</evidence>
<evidence type="ECO:0000256" key="2">
    <source>
        <dbReference type="ARBA" id="ARBA00011738"/>
    </source>
</evidence>
<protein>
    <recommendedName>
        <fullName evidence="3">Biofilm operon icaADBC HTH-type negative transcriptional regulator IcaR</fullName>
    </recommendedName>
    <alternativeName>
        <fullName evidence="5">Intercellular adhesion protein R</fullName>
    </alternativeName>
</protein>
<evidence type="ECO:0000256" key="3">
    <source>
        <dbReference type="ARBA" id="ARBA00014341"/>
    </source>
</evidence>
<gene>
    <name evidence="8" type="ORF">SAMN05660330_02633</name>
</gene>
<dbReference type="OrthoDB" id="7618612at2"/>
<name>A0A1H0SCQ6_9BACT</name>
<dbReference type="Pfam" id="PF18665">
    <property type="entry name" value="TetR_C_37"/>
    <property type="match status" value="1"/>
</dbReference>
<organism evidence="8 9">
    <name type="scientific">Desulforhopalus singaporensis</name>
    <dbReference type="NCBI Taxonomy" id="91360"/>
    <lineage>
        <taxon>Bacteria</taxon>
        <taxon>Pseudomonadati</taxon>
        <taxon>Thermodesulfobacteriota</taxon>
        <taxon>Desulfobulbia</taxon>
        <taxon>Desulfobulbales</taxon>
        <taxon>Desulfocapsaceae</taxon>
        <taxon>Desulforhopalus</taxon>
    </lineage>
</organism>
<dbReference type="PROSITE" id="PS50977">
    <property type="entry name" value="HTH_TETR_2"/>
    <property type="match status" value="1"/>
</dbReference>
<dbReference type="STRING" id="91360.SAMN05660330_02633"/>
<feature type="domain" description="HTH tetR-type" evidence="7">
    <location>
        <begin position="8"/>
        <end position="68"/>
    </location>
</feature>